<dbReference type="Proteomes" id="UP000799441">
    <property type="component" value="Unassembled WGS sequence"/>
</dbReference>
<dbReference type="SUPFAM" id="SSF51445">
    <property type="entry name" value="(Trans)glycosidases"/>
    <property type="match status" value="1"/>
</dbReference>
<accession>A0A9P4QGF4</accession>
<evidence type="ECO:0000313" key="5">
    <source>
        <dbReference type="Proteomes" id="UP000799441"/>
    </source>
</evidence>
<dbReference type="InterPro" id="IPR017853">
    <property type="entry name" value="GH"/>
</dbReference>
<comment type="caution">
    <text evidence="4">The sequence shown here is derived from an EMBL/GenBank/DDBJ whole genome shotgun (WGS) entry which is preliminary data.</text>
</comment>
<dbReference type="InterPro" id="IPR053183">
    <property type="entry name" value="ASL1"/>
</dbReference>
<proteinExistence type="predicted"/>
<feature type="chain" id="PRO_5040206276" evidence="2">
    <location>
        <begin position="18"/>
        <end position="486"/>
    </location>
</feature>
<dbReference type="GO" id="GO:0016787">
    <property type="term" value="F:hydrolase activity"/>
    <property type="evidence" value="ECO:0007669"/>
    <property type="project" value="UniProtKB-KW"/>
</dbReference>
<feature type="compositionally biased region" description="Low complexity" evidence="1">
    <location>
        <begin position="230"/>
        <end position="248"/>
    </location>
</feature>
<dbReference type="GO" id="GO:0071966">
    <property type="term" value="P:fungal-type cell wall polysaccharide metabolic process"/>
    <property type="evidence" value="ECO:0007669"/>
    <property type="project" value="TreeGrafter"/>
</dbReference>
<dbReference type="PANTHER" id="PTHR34154:SF10">
    <property type="entry name" value="ASL1-LIKE GLYCOSYL HYDROLASE CATALYTIC DOMAIN-CONTAINING PROTEIN"/>
    <property type="match status" value="1"/>
</dbReference>
<dbReference type="OrthoDB" id="43654at2759"/>
<evidence type="ECO:0000256" key="2">
    <source>
        <dbReference type="SAM" id="SignalP"/>
    </source>
</evidence>
<gene>
    <name evidence="4" type="ORF">K431DRAFT_282110</name>
</gene>
<dbReference type="Pfam" id="PF11790">
    <property type="entry name" value="Glyco_hydro_cc"/>
    <property type="match status" value="1"/>
</dbReference>
<name>A0A9P4QGF4_9PEZI</name>
<feature type="compositionally biased region" description="Low complexity" evidence="1">
    <location>
        <begin position="183"/>
        <end position="204"/>
    </location>
</feature>
<organism evidence="4 5">
    <name type="scientific">Polychaeton citri CBS 116435</name>
    <dbReference type="NCBI Taxonomy" id="1314669"/>
    <lineage>
        <taxon>Eukaryota</taxon>
        <taxon>Fungi</taxon>
        <taxon>Dikarya</taxon>
        <taxon>Ascomycota</taxon>
        <taxon>Pezizomycotina</taxon>
        <taxon>Dothideomycetes</taxon>
        <taxon>Dothideomycetidae</taxon>
        <taxon>Capnodiales</taxon>
        <taxon>Capnodiaceae</taxon>
        <taxon>Polychaeton</taxon>
    </lineage>
</organism>
<reference evidence="4" key="1">
    <citation type="journal article" date="2020" name="Stud. Mycol.">
        <title>101 Dothideomycetes genomes: a test case for predicting lifestyles and emergence of pathogens.</title>
        <authorList>
            <person name="Haridas S."/>
            <person name="Albert R."/>
            <person name="Binder M."/>
            <person name="Bloem J."/>
            <person name="Labutti K."/>
            <person name="Salamov A."/>
            <person name="Andreopoulos B."/>
            <person name="Baker S."/>
            <person name="Barry K."/>
            <person name="Bills G."/>
            <person name="Bluhm B."/>
            <person name="Cannon C."/>
            <person name="Castanera R."/>
            <person name="Culley D."/>
            <person name="Daum C."/>
            <person name="Ezra D."/>
            <person name="Gonzalez J."/>
            <person name="Henrissat B."/>
            <person name="Kuo A."/>
            <person name="Liang C."/>
            <person name="Lipzen A."/>
            <person name="Lutzoni F."/>
            <person name="Magnuson J."/>
            <person name="Mondo S."/>
            <person name="Nolan M."/>
            <person name="Ohm R."/>
            <person name="Pangilinan J."/>
            <person name="Park H.-J."/>
            <person name="Ramirez L."/>
            <person name="Alfaro M."/>
            <person name="Sun H."/>
            <person name="Tritt A."/>
            <person name="Yoshinaga Y."/>
            <person name="Zwiers L.-H."/>
            <person name="Turgeon B."/>
            <person name="Goodwin S."/>
            <person name="Spatafora J."/>
            <person name="Crous P."/>
            <person name="Grigoriev I."/>
        </authorList>
    </citation>
    <scope>NUCLEOTIDE SEQUENCE</scope>
    <source>
        <strain evidence="4">CBS 116435</strain>
    </source>
</reference>
<keyword evidence="2" id="KW-0732">Signal</keyword>
<evidence type="ECO:0000256" key="1">
    <source>
        <dbReference type="SAM" id="MobiDB-lite"/>
    </source>
</evidence>
<feature type="domain" description="Asl1-like glycosyl hydrolase catalytic" evidence="3">
    <location>
        <begin position="255"/>
        <end position="479"/>
    </location>
</feature>
<dbReference type="PANTHER" id="PTHR34154">
    <property type="entry name" value="ALKALI-SENSITIVE LINKAGE PROTEIN 1"/>
    <property type="match status" value="1"/>
</dbReference>
<feature type="region of interest" description="Disordered" evidence="1">
    <location>
        <begin position="122"/>
        <end position="161"/>
    </location>
</feature>
<sequence length="486" mass="50767">MSAIKLGALALAGVALAVPNHGNNHAHFHHNKRHGPSSYGSSAEAPFPIANGTQPAYGPTGSLVTYTSTSTSYKTVTSTVQFGSAGTGYGTGASVGAAGYSTGCAEDVTVTTKIYETVTVTPGSSSSVVAPVETSSSSEASASSGTTTLSSSSSIASSESSSASAPSISLTYSEVAKGHSWKPAPTSYEAASSSSPSSSSTSTSEDVAPTTSSLSSYIAPTTSSLSSYVAPTTSSSSAASPSSTYSGSKGSGKRGVAYNDVTLTECFTDSDLISWGYNWNPQSWGLEGVTFIPTLHDTSDMFTKDWKTLAQTSVDNGDKTLFSFNEPDMSSQANLSPEDAAAAHQSWMKDLSDDAVIYAPSVTNGGQPGNNLGTDWLGKFIEACNGNCRINGINLHYYATDDTKQFTDYIQSVHEDERFQQYPIYISEFGVTQGDVGEFLKVVMPWLDAQDYVHGYAYFMVSEGLLNDGTAPSEYGSVYKDYTGSS</sequence>
<protein>
    <submittedName>
        <fullName evidence="4">Glycoside hydrolase family 128 protein</fullName>
    </submittedName>
</protein>
<dbReference type="AlphaFoldDB" id="A0A9P4QGF4"/>
<dbReference type="InterPro" id="IPR024655">
    <property type="entry name" value="Asl1_glyco_hydro_catalytic"/>
</dbReference>
<keyword evidence="5" id="KW-1185">Reference proteome</keyword>
<keyword evidence="4" id="KW-0378">Hydrolase</keyword>
<dbReference type="Gene3D" id="3.20.20.80">
    <property type="entry name" value="Glycosidases"/>
    <property type="match status" value="1"/>
</dbReference>
<feature type="region of interest" description="Disordered" evidence="1">
    <location>
        <begin position="230"/>
        <end position="253"/>
    </location>
</feature>
<feature type="signal peptide" evidence="2">
    <location>
        <begin position="1"/>
        <end position="17"/>
    </location>
</feature>
<feature type="region of interest" description="Disordered" evidence="1">
    <location>
        <begin position="183"/>
        <end position="210"/>
    </location>
</feature>
<dbReference type="GO" id="GO:0009277">
    <property type="term" value="C:fungal-type cell wall"/>
    <property type="evidence" value="ECO:0007669"/>
    <property type="project" value="TreeGrafter"/>
</dbReference>
<dbReference type="EMBL" id="MU003772">
    <property type="protein sequence ID" value="KAF2724267.1"/>
    <property type="molecule type" value="Genomic_DNA"/>
</dbReference>
<evidence type="ECO:0000259" key="3">
    <source>
        <dbReference type="Pfam" id="PF11790"/>
    </source>
</evidence>
<evidence type="ECO:0000313" key="4">
    <source>
        <dbReference type="EMBL" id="KAF2724267.1"/>
    </source>
</evidence>